<dbReference type="AlphaFoldDB" id="C5BN40"/>
<dbReference type="eggNOG" id="COG3613">
    <property type="taxonomic scope" value="Bacteria"/>
</dbReference>
<dbReference type="SUPFAM" id="SSF52309">
    <property type="entry name" value="N-(deoxy)ribosyltransferase-like"/>
    <property type="match status" value="1"/>
</dbReference>
<sequence length="295" mass="34010">MFDTRPKPFVFVLMPFSEEFRDIYELGIKSACELAGAYCERVDEQIFEERMLDRIYNQIAKADVIISDMTGKNPNVFYETGYAHALGKRVLLLTRQANDIPFDLKHFQHVIYQGKITYLKNELVRRIEWAINHPKENSEIFSTSIRYMVQGVEVIDGAQSYIVEHFDKESRSLERTLQLDLFNLSDGTINSDQVRLSLDIDCYSGASASLMPDGKYLHRLPIKEDIYPGSHISIRLDLHVPQGIDHDALISEGVKATLHESTKFGKMSRNLILKLVTQERLEVITHNKELQRTSR</sequence>
<protein>
    <recommendedName>
        <fullName evidence="3">Nucleoside 2-deoxyribosyltransferase</fullName>
    </recommendedName>
</protein>
<reference evidence="1 2" key="1">
    <citation type="journal article" date="2009" name="PLoS ONE">
        <title>The complete genome of Teredinibacter turnerae T7901: an intracellular endosymbiont of marine wood-boring bivalves (shipworms).</title>
        <authorList>
            <person name="Yang J.C."/>
            <person name="Madupu R."/>
            <person name="Durkin A.S."/>
            <person name="Ekborg N.A."/>
            <person name="Pedamallu C.S."/>
            <person name="Hostetler J.B."/>
            <person name="Radune D."/>
            <person name="Toms B.S."/>
            <person name="Henrissat B."/>
            <person name="Coutinho P.M."/>
            <person name="Schwarz S."/>
            <person name="Field L."/>
            <person name="Trindade-Silva A.E."/>
            <person name="Soares C.A.G."/>
            <person name="Elshahawi S."/>
            <person name="Hanora A."/>
            <person name="Schmidt E.W."/>
            <person name="Haygood M.G."/>
            <person name="Posfai J."/>
            <person name="Benner J."/>
            <person name="Madinger C."/>
            <person name="Nove J."/>
            <person name="Anton B."/>
            <person name="Chaudhary K."/>
            <person name="Foster J."/>
            <person name="Holman A."/>
            <person name="Kumar S."/>
            <person name="Lessard P.A."/>
            <person name="Luyten Y.A."/>
            <person name="Slatko B."/>
            <person name="Wood N."/>
            <person name="Wu B."/>
            <person name="Teplitski M."/>
            <person name="Mougous J.D."/>
            <person name="Ward N."/>
            <person name="Eisen J.A."/>
            <person name="Badger J.H."/>
            <person name="Distel D.L."/>
        </authorList>
    </citation>
    <scope>NUCLEOTIDE SEQUENCE [LARGE SCALE GENOMIC DNA]</scope>
    <source>
        <strain evidence="2">ATCC 39867 / T7901</strain>
    </source>
</reference>
<organism evidence="1 2">
    <name type="scientific">Teredinibacter turnerae (strain ATCC 39867 / T7901)</name>
    <dbReference type="NCBI Taxonomy" id="377629"/>
    <lineage>
        <taxon>Bacteria</taxon>
        <taxon>Pseudomonadati</taxon>
        <taxon>Pseudomonadota</taxon>
        <taxon>Gammaproteobacteria</taxon>
        <taxon>Cellvibrionales</taxon>
        <taxon>Cellvibrionaceae</taxon>
        <taxon>Teredinibacter</taxon>
    </lineage>
</organism>
<evidence type="ECO:0008006" key="3">
    <source>
        <dbReference type="Google" id="ProtNLM"/>
    </source>
</evidence>
<gene>
    <name evidence="1" type="ordered locus">TERTU_0539</name>
</gene>
<proteinExistence type="predicted"/>
<dbReference type="HOGENOM" id="CLU_943122_0_0_6"/>
<name>C5BN40_TERTT</name>
<keyword evidence="2" id="KW-1185">Reference proteome</keyword>
<accession>C5BN40</accession>
<evidence type="ECO:0000313" key="1">
    <source>
        <dbReference type="EMBL" id="ACR12941.1"/>
    </source>
</evidence>
<evidence type="ECO:0000313" key="2">
    <source>
        <dbReference type="Proteomes" id="UP000009080"/>
    </source>
</evidence>
<dbReference type="OrthoDB" id="5180013at2"/>
<dbReference type="Gene3D" id="3.40.50.450">
    <property type="match status" value="1"/>
</dbReference>
<dbReference type="EMBL" id="CP001614">
    <property type="protein sequence ID" value="ACR12941.1"/>
    <property type="molecule type" value="Genomic_DNA"/>
</dbReference>
<dbReference type="RefSeq" id="WP_015819054.1">
    <property type="nucleotide sequence ID" value="NC_012997.1"/>
</dbReference>
<dbReference type="STRING" id="377629.TERTU_0539"/>
<dbReference type="Proteomes" id="UP000009080">
    <property type="component" value="Chromosome"/>
</dbReference>
<dbReference type="KEGG" id="ttu:TERTU_0539"/>